<dbReference type="PANTHER" id="PTHR45747">
    <property type="entry name" value="HISTONE-LYSINE N-METHYLTRANSFERASE E(Z)"/>
    <property type="match status" value="1"/>
</dbReference>
<dbReference type="GO" id="GO:0003682">
    <property type="term" value="F:chromatin binding"/>
    <property type="evidence" value="ECO:0007669"/>
    <property type="project" value="TreeGrafter"/>
</dbReference>
<accession>A0A0R0LVU5</accession>
<feature type="compositionally biased region" description="Basic residues" evidence="3">
    <location>
        <begin position="389"/>
        <end position="404"/>
    </location>
</feature>
<keyword evidence="6" id="KW-1185">Reference proteome</keyword>
<evidence type="ECO:0000256" key="3">
    <source>
        <dbReference type="SAM" id="MobiDB-lite"/>
    </source>
</evidence>
<keyword evidence="2" id="KW-0804">Transcription</keyword>
<dbReference type="OrthoDB" id="308383at2759"/>
<feature type="region of interest" description="Disordered" evidence="3">
    <location>
        <begin position="376"/>
        <end position="414"/>
    </location>
</feature>
<protein>
    <submittedName>
        <fullName evidence="5">Transcriptional repressor EZH1</fullName>
    </submittedName>
</protein>
<dbReference type="PANTHER" id="PTHR45747:SF4">
    <property type="entry name" value="HISTONE-LYSINE N-METHYLTRANSFERASE E(Z)"/>
    <property type="match status" value="1"/>
</dbReference>
<dbReference type="GO" id="GO:0046976">
    <property type="term" value="F:histone H3K27 methyltransferase activity"/>
    <property type="evidence" value="ECO:0007669"/>
    <property type="project" value="TreeGrafter"/>
</dbReference>
<keyword evidence="1" id="KW-0805">Transcription regulation</keyword>
<evidence type="ECO:0000256" key="2">
    <source>
        <dbReference type="ARBA" id="ARBA00023163"/>
    </source>
</evidence>
<evidence type="ECO:0000256" key="1">
    <source>
        <dbReference type="ARBA" id="ARBA00023015"/>
    </source>
</evidence>
<organism evidence="5 6">
    <name type="scientific">Pseudoloma neurophilia</name>
    <dbReference type="NCBI Taxonomy" id="146866"/>
    <lineage>
        <taxon>Eukaryota</taxon>
        <taxon>Fungi</taxon>
        <taxon>Fungi incertae sedis</taxon>
        <taxon>Microsporidia</taxon>
        <taxon>Pseudoloma</taxon>
    </lineage>
</organism>
<feature type="domain" description="SET" evidence="4">
    <location>
        <begin position="456"/>
        <end position="596"/>
    </location>
</feature>
<dbReference type="SMART" id="SM00317">
    <property type="entry name" value="SET"/>
    <property type="match status" value="1"/>
</dbReference>
<dbReference type="Pfam" id="PF00856">
    <property type="entry name" value="SET"/>
    <property type="match status" value="1"/>
</dbReference>
<evidence type="ECO:0000259" key="4">
    <source>
        <dbReference type="PROSITE" id="PS50280"/>
    </source>
</evidence>
<evidence type="ECO:0000313" key="6">
    <source>
        <dbReference type="Proteomes" id="UP000051530"/>
    </source>
</evidence>
<dbReference type="EMBL" id="LGUB01000314">
    <property type="protein sequence ID" value="KRH93501.1"/>
    <property type="molecule type" value="Genomic_DNA"/>
</dbReference>
<evidence type="ECO:0000313" key="5">
    <source>
        <dbReference type="EMBL" id="KRH93501.1"/>
    </source>
</evidence>
<dbReference type="SUPFAM" id="SSF82199">
    <property type="entry name" value="SET domain"/>
    <property type="match status" value="1"/>
</dbReference>
<dbReference type="GO" id="GO:0031507">
    <property type="term" value="P:heterochromatin formation"/>
    <property type="evidence" value="ECO:0007669"/>
    <property type="project" value="TreeGrafter"/>
</dbReference>
<proteinExistence type="predicted"/>
<gene>
    <name evidence="5" type="ORF">M153_8230003999</name>
</gene>
<dbReference type="VEuPathDB" id="MicrosporidiaDB:M153_8230003999"/>
<dbReference type="Gene3D" id="2.170.270.10">
    <property type="entry name" value="SET domain"/>
    <property type="match status" value="1"/>
</dbReference>
<dbReference type="PROSITE" id="PS50280">
    <property type="entry name" value="SET"/>
    <property type="match status" value="1"/>
</dbReference>
<reference evidence="5 6" key="1">
    <citation type="submission" date="2015-07" db="EMBL/GenBank/DDBJ databases">
        <title>The genome of Pseudoloma neurophilia, a relevant intracellular parasite of the zebrafish.</title>
        <authorList>
            <person name="Ndikumana S."/>
            <person name="Pelin A."/>
            <person name="Sanders J."/>
            <person name="Corradi N."/>
        </authorList>
    </citation>
    <scope>NUCLEOTIDE SEQUENCE [LARGE SCALE GENOMIC DNA]</scope>
    <source>
        <strain evidence="5 6">MK1</strain>
    </source>
</reference>
<dbReference type="GO" id="GO:0005634">
    <property type="term" value="C:nucleus"/>
    <property type="evidence" value="ECO:0007669"/>
    <property type="project" value="TreeGrafter"/>
</dbReference>
<dbReference type="Proteomes" id="UP000051530">
    <property type="component" value="Unassembled WGS sequence"/>
</dbReference>
<dbReference type="AlphaFoldDB" id="A0A0R0LVU5"/>
<sequence length="609" mass="71330">MTEFLKKIEQKYNNEVKRILKLNKQFVKEEKPPTEEYNPKEFFQAVIPKITRQPFFRYFTETNINVEGTDDTVLRFVPFIESNQEYTSITNFEDTLLLEEPLTREQAIKEKFLRDEAFKRFDERHMYKIRNRMCKDPDFLNRSTMIEDEYSGTLRDLKLLSTKIDMPVSKILEVWIQDFDTRPQQLYRANDNLNHFFCSVCLLFDCSFHESKQVKVPKVETFSTIPCSNDCYMIASDNESINLENFSDPKVIKIYTKIVRDFSPSPCELKKMLNFFIKLENGTIFTCRDAKYIISTQPIEKVPYKKHPFTFAPSTFKKTSHPEIQQPCMHPGSCYKNKNCKCFTRRIFCEPTCHCEKCDLVFGGCSCKNIKKTEKTPENEKNKKSTGSGKKRGSKFLKNSKKKKENGSADESFSSGCPCALNLRECTPLCECRAIQKINPEDFEENEHPNQNELTNKLRYMRVPCKNQAMAHLKEKETYAAASNIDGYGLFATYPIKKSEFVISYAGELITNDETERRGFFYEKRKLSYLFDLSILEKNQHCIIDATKIGNKARFINHSRTPNLCAKTIQVDGNFRIGFYAIKDIAQDEELFFDYAYKEDQKKKYEIKD</sequence>
<comment type="caution">
    <text evidence="5">The sequence shown here is derived from an EMBL/GenBank/DDBJ whole genome shotgun (WGS) entry which is preliminary data.</text>
</comment>
<dbReference type="InterPro" id="IPR001214">
    <property type="entry name" value="SET_dom"/>
</dbReference>
<dbReference type="InterPro" id="IPR045318">
    <property type="entry name" value="EZH1/2-like"/>
</dbReference>
<name>A0A0R0LVU5_9MICR</name>
<dbReference type="InterPro" id="IPR046341">
    <property type="entry name" value="SET_dom_sf"/>
</dbReference>